<name>A0ACC3CDB9_PYRYE</name>
<gene>
    <name evidence="1" type="ORF">I4F81_010312</name>
</gene>
<comment type="caution">
    <text evidence="1">The sequence shown here is derived from an EMBL/GenBank/DDBJ whole genome shotgun (WGS) entry which is preliminary data.</text>
</comment>
<keyword evidence="2" id="KW-1185">Reference proteome</keyword>
<reference evidence="1" key="1">
    <citation type="submission" date="2019-11" db="EMBL/GenBank/DDBJ databases">
        <title>Nori genome reveals adaptations in red seaweeds to the harsh intertidal environment.</title>
        <authorList>
            <person name="Wang D."/>
            <person name="Mao Y."/>
        </authorList>
    </citation>
    <scope>NUCLEOTIDE SEQUENCE</scope>
    <source>
        <tissue evidence="1">Gametophyte</tissue>
    </source>
</reference>
<protein>
    <submittedName>
        <fullName evidence="1">Uncharacterized protein</fullName>
    </submittedName>
</protein>
<accession>A0ACC3CDB9</accession>
<evidence type="ECO:0000313" key="1">
    <source>
        <dbReference type="EMBL" id="KAK1867813.1"/>
    </source>
</evidence>
<organism evidence="1 2">
    <name type="scientific">Pyropia yezoensis</name>
    <name type="common">Susabi-nori</name>
    <name type="synonym">Porphyra yezoensis</name>
    <dbReference type="NCBI Taxonomy" id="2788"/>
    <lineage>
        <taxon>Eukaryota</taxon>
        <taxon>Rhodophyta</taxon>
        <taxon>Bangiophyceae</taxon>
        <taxon>Bangiales</taxon>
        <taxon>Bangiaceae</taxon>
        <taxon>Pyropia</taxon>
    </lineage>
</organism>
<dbReference type="Proteomes" id="UP000798662">
    <property type="component" value="Chromosome 3"/>
</dbReference>
<proteinExistence type="predicted"/>
<evidence type="ECO:0000313" key="2">
    <source>
        <dbReference type="Proteomes" id="UP000798662"/>
    </source>
</evidence>
<dbReference type="EMBL" id="CM020620">
    <property type="protein sequence ID" value="KAK1867813.1"/>
    <property type="molecule type" value="Genomic_DNA"/>
</dbReference>
<sequence length="397" mass="42017">MGGGGGAAGGDTVASGIKRRRGAPTAPTLACACWRAPAGRWGWGWGLLKRVDLYGAAYSTAIVPSRQPHPPTQRPFSCRRPHGQPRLLCSHPIVVDPLIDGVRPIGSRRGSPWCDTSCSCYLSPSLPTMTHSTPLCNRGGGVAKKARTTSPLSVDVCQLACAQHVLAADALAKTVYTMGDARLAAVLSGLLTEQVAALPADAPGAGNAPIPPPEDPLSMFFATFKQPFLLSDYLARLVRYTGCSHAAYVVALVYLTRLSAAYPVLALSDYNVHRLYMTALVLAAKYVDDEVYAAAHYARVGGVPSTRELNALELHMLRLLNWNVSVDSHTYAVFEAFMMARPEALVSASPVMGPPAHVSADAVDMPADSPVTSSSSSPASSWGSWAPSSPLEPQRQA</sequence>